<name>A0A1G9SB03_9EURY</name>
<gene>
    <name evidence="3" type="ORF">SAMN05192554_10154</name>
</gene>
<dbReference type="Proteomes" id="UP000199370">
    <property type="component" value="Unassembled WGS sequence"/>
</dbReference>
<dbReference type="RefSeq" id="WP_089731027.1">
    <property type="nucleotide sequence ID" value="NZ_FNIA01000001.1"/>
</dbReference>
<evidence type="ECO:0000259" key="2">
    <source>
        <dbReference type="Pfam" id="PF26413"/>
    </source>
</evidence>
<feature type="domain" description="DUF8108" evidence="2">
    <location>
        <begin position="81"/>
        <end position="150"/>
    </location>
</feature>
<dbReference type="AlphaFoldDB" id="A0A1G9SB03"/>
<dbReference type="Pfam" id="PF26413">
    <property type="entry name" value="DUF8108"/>
    <property type="match status" value="1"/>
</dbReference>
<sequence>MSNDRPNSAVLADLIGDVIYAFLGTGLMVLGLLFIWAAFDNLLRYPSVGASLLTLFAAVVSFVLVGTGILVNPWTKRRLDRLHAPSTVGRARTVDERVVRPEERCTERCTACGDRVEAGLVRRRREEYVLFGVPLVTRSERFTHYCLDCATAELSGDDAVEAARDVDPSEFVLE</sequence>
<keyword evidence="1" id="KW-1133">Transmembrane helix</keyword>
<keyword evidence="1" id="KW-0812">Transmembrane</keyword>
<evidence type="ECO:0000313" key="3">
    <source>
        <dbReference type="EMBL" id="SDM32551.1"/>
    </source>
</evidence>
<reference evidence="3 4" key="1">
    <citation type="submission" date="2016-10" db="EMBL/GenBank/DDBJ databases">
        <authorList>
            <person name="de Groot N.N."/>
        </authorList>
    </citation>
    <scope>NUCLEOTIDE SEQUENCE [LARGE SCALE GENOMIC DNA]</scope>
    <source>
        <strain evidence="4">EB21,IBRC-M 10013,KCTC 4048</strain>
    </source>
</reference>
<proteinExistence type="predicted"/>
<feature type="transmembrane region" description="Helical" evidence="1">
    <location>
        <begin position="20"/>
        <end position="39"/>
    </location>
</feature>
<organism evidence="3 4">
    <name type="scientific">Haloarchaeobius iranensis</name>
    <dbReference type="NCBI Taxonomy" id="996166"/>
    <lineage>
        <taxon>Archaea</taxon>
        <taxon>Methanobacteriati</taxon>
        <taxon>Methanobacteriota</taxon>
        <taxon>Stenosarchaea group</taxon>
        <taxon>Halobacteria</taxon>
        <taxon>Halobacteriales</taxon>
        <taxon>Halorubellaceae</taxon>
        <taxon>Haloarchaeobius</taxon>
    </lineage>
</organism>
<evidence type="ECO:0000256" key="1">
    <source>
        <dbReference type="SAM" id="Phobius"/>
    </source>
</evidence>
<dbReference type="InterPro" id="IPR058421">
    <property type="entry name" value="DUF8108_C"/>
</dbReference>
<feature type="transmembrane region" description="Helical" evidence="1">
    <location>
        <begin position="51"/>
        <end position="71"/>
    </location>
</feature>
<dbReference type="OrthoDB" id="53394at2157"/>
<keyword evidence="1" id="KW-0472">Membrane</keyword>
<keyword evidence="4" id="KW-1185">Reference proteome</keyword>
<dbReference type="STRING" id="996166.SAMN05192554_10154"/>
<accession>A0A1G9SB03</accession>
<protein>
    <recommendedName>
        <fullName evidence="2">DUF8108 domain-containing protein</fullName>
    </recommendedName>
</protein>
<evidence type="ECO:0000313" key="4">
    <source>
        <dbReference type="Proteomes" id="UP000199370"/>
    </source>
</evidence>
<dbReference type="EMBL" id="FNIA01000001">
    <property type="protein sequence ID" value="SDM32551.1"/>
    <property type="molecule type" value="Genomic_DNA"/>
</dbReference>